<feature type="compositionally biased region" description="Low complexity" evidence="1">
    <location>
        <begin position="213"/>
        <end position="224"/>
    </location>
</feature>
<feature type="region of interest" description="Disordered" evidence="1">
    <location>
        <begin position="202"/>
        <end position="227"/>
    </location>
</feature>
<dbReference type="Gene3D" id="3.40.50.300">
    <property type="entry name" value="P-loop containing nucleotide triphosphate hydrolases"/>
    <property type="match status" value="1"/>
</dbReference>
<dbReference type="Proteomes" id="UP000219327">
    <property type="component" value="Unassembled WGS sequence"/>
</dbReference>
<dbReference type="CDD" id="cd03112">
    <property type="entry name" value="CobW-like"/>
    <property type="match status" value="1"/>
</dbReference>
<dbReference type="GO" id="GO:0005737">
    <property type="term" value="C:cytoplasm"/>
    <property type="evidence" value="ECO:0007669"/>
    <property type="project" value="TreeGrafter"/>
</dbReference>
<name>A0A2A5WRW7_9GAMM</name>
<organism evidence="3 4">
    <name type="scientific">OM182 bacterium MED-G24</name>
    <dbReference type="NCBI Taxonomy" id="1986255"/>
    <lineage>
        <taxon>Bacteria</taxon>
        <taxon>Pseudomonadati</taxon>
        <taxon>Pseudomonadota</taxon>
        <taxon>Gammaproteobacteria</taxon>
        <taxon>OMG group</taxon>
        <taxon>OM182 clade</taxon>
    </lineage>
</organism>
<dbReference type="AlphaFoldDB" id="A0A2A5WRW7"/>
<dbReference type="SUPFAM" id="SSF52540">
    <property type="entry name" value="P-loop containing nucleoside triphosphate hydrolases"/>
    <property type="match status" value="1"/>
</dbReference>
<feature type="domain" description="CobW/HypB/UreG nucleotide-binding" evidence="2">
    <location>
        <begin position="5"/>
        <end position="175"/>
    </location>
</feature>
<evidence type="ECO:0000313" key="3">
    <source>
        <dbReference type="EMBL" id="PDH38944.1"/>
    </source>
</evidence>
<dbReference type="Pfam" id="PF02492">
    <property type="entry name" value="cobW"/>
    <property type="match status" value="1"/>
</dbReference>
<comment type="caution">
    <text evidence="3">The sequence shown here is derived from an EMBL/GenBank/DDBJ whole genome shotgun (WGS) entry which is preliminary data.</text>
</comment>
<dbReference type="InterPro" id="IPR027417">
    <property type="entry name" value="P-loop_NTPase"/>
</dbReference>
<evidence type="ECO:0000256" key="1">
    <source>
        <dbReference type="SAM" id="MobiDB-lite"/>
    </source>
</evidence>
<evidence type="ECO:0000259" key="2">
    <source>
        <dbReference type="Pfam" id="PF02492"/>
    </source>
</evidence>
<dbReference type="InterPro" id="IPR003495">
    <property type="entry name" value="CobW/HypB/UreG_nucleotide-bd"/>
</dbReference>
<proteinExistence type="predicted"/>
<dbReference type="PANTHER" id="PTHR13748">
    <property type="entry name" value="COBW-RELATED"/>
    <property type="match status" value="1"/>
</dbReference>
<evidence type="ECO:0000313" key="4">
    <source>
        <dbReference type="Proteomes" id="UP000219327"/>
    </source>
</evidence>
<accession>A0A2A5WRW7</accession>
<sequence>MSHIPTNVITGFLGSGKSTVILDLLKQKPDNENWAVLVNEFGEIGVDGSLIEHSTGTSGIYIREVPGGCMCCTNGLPMQMAMSMLLARAKPKRLLIEPTGLGHPVEVLSVLSSPYYENVLDLCATVTLVDARKLSDERYTSHTTFNQQLEIADVIVASKADLYGEPEYRQLEQYLETNGGMDGKTLQVSRGGQLPLSLLTSKAQSLPDPRSMPEPTSTPTDIDTPPLPPEGYIRLSNSGDGFSSHGWLFDAGYVFDKQSIESLLQSTDAERIKAVVITEQGSFGYNIADNEMTALALETLDDSRVEIIASESFEPDPYEIRLLSTLSERSP</sequence>
<protein>
    <submittedName>
        <fullName evidence="3">Cobalamin biosynthesis protein CobW</fullName>
    </submittedName>
</protein>
<dbReference type="InterPro" id="IPR051316">
    <property type="entry name" value="Zinc-reg_GTPase_activator"/>
</dbReference>
<reference evidence="3 4" key="1">
    <citation type="submission" date="2017-08" db="EMBL/GenBank/DDBJ databases">
        <title>Fine stratification of microbial communities through a metagenomic profile of the photic zone.</title>
        <authorList>
            <person name="Haro-Moreno J.M."/>
            <person name="Lopez-Perez M."/>
            <person name="De La Torre J."/>
            <person name="Picazo A."/>
            <person name="Camacho A."/>
            <person name="Rodriguez-Valera F."/>
        </authorList>
    </citation>
    <scope>NUCLEOTIDE SEQUENCE [LARGE SCALE GENOMIC DNA]</scope>
    <source>
        <strain evidence="3">MED-G24</strain>
    </source>
</reference>
<dbReference type="PANTHER" id="PTHR13748:SF46">
    <property type="entry name" value="ZINC CHAPERONE YEIR"/>
    <property type="match status" value="1"/>
</dbReference>
<gene>
    <name evidence="3" type="ORF">CNE99_06590</name>
</gene>
<dbReference type="EMBL" id="NTKD01000032">
    <property type="protein sequence ID" value="PDH38944.1"/>
    <property type="molecule type" value="Genomic_DNA"/>
</dbReference>